<dbReference type="EMBL" id="BMRJ01000002">
    <property type="protein sequence ID" value="GGR29031.1"/>
    <property type="molecule type" value="Genomic_DNA"/>
</dbReference>
<sequence>MTRTRAGAIRIFLAWAACALFAAPLLFVVQASLRSEADAVSGELLAPFTLDQWRLLLDSDATKYLLNSAIASGCSVVLVIALAFPAAYALAVRPVRGAEQLRMFILSTKFLPMVAAILPIFLLVSTAGALDQLWVLVLLYTSMNLPIAIWILCSFLLEVPAEIVEAAQLDGAGLRRILLQVIAPVALPGISATALICVIFSWNEFLFALNLTATSASTAPVFLVGFITNQGLFLARLSAAVLLVSLPVLALGLVAQGKLVRGLSLGAVK</sequence>
<comment type="caution">
    <text evidence="9">The sequence shown here is derived from an EMBL/GenBank/DDBJ whole genome shotgun (WGS) entry which is preliminary data.</text>
</comment>
<dbReference type="InterPro" id="IPR000515">
    <property type="entry name" value="MetI-like"/>
</dbReference>
<evidence type="ECO:0000256" key="5">
    <source>
        <dbReference type="ARBA" id="ARBA00022989"/>
    </source>
</evidence>
<reference evidence="9" key="1">
    <citation type="journal article" date="2014" name="Int. J. Syst. Evol. Microbiol.">
        <title>Complete genome sequence of Corynebacterium casei LMG S-19264T (=DSM 44701T), isolated from a smear-ripened cheese.</title>
        <authorList>
            <consortium name="US DOE Joint Genome Institute (JGI-PGF)"/>
            <person name="Walter F."/>
            <person name="Albersmeier A."/>
            <person name="Kalinowski J."/>
            <person name="Ruckert C."/>
        </authorList>
    </citation>
    <scope>NUCLEOTIDE SEQUENCE</scope>
    <source>
        <strain evidence="9">JCM 3346</strain>
    </source>
</reference>
<evidence type="ECO:0000256" key="3">
    <source>
        <dbReference type="ARBA" id="ARBA00022475"/>
    </source>
</evidence>
<comment type="similarity">
    <text evidence="7">Belongs to the binding-protein-dependent transport system permease family.</text>
</comment>
<dbReference type="CDD" id="cd06261">
    <property type="entry name" value="TM_PBP2"/>
    <property type="match status" value="1"/>
</dbReference>
<evidence type="ECO:0000313" key="9">
    <source>
        <dbReference type="EMBL" id="GGR29031.1"/>
    </source>
</evidence>
<dbReference type="GO" id="GO:0055085">
    <property type="term" value="P:transmembrane transport"/>
    <property type="evidence" value="ECO:0007669"/>
    <property type="project" value="InterPro"/>
</dbReference>
<evidence type="ECO:0000256" key="7">
    <source>
        <dbReference type="RuleBase" id="RU363032"/>
    </source>
</evidence>
<dbReference type="GO" id="GO:0005886">
    <property type="term" value="C:plasma membrane"/>
    <property type="evidence" value="ECO:0007669"/>
    <property type="project" value="UniProtKB-SubCell"/>
</dbReference>
<keyword evidence="4 7" id="KW-0812">Transmembrane</keyword>
<evidence type="ECO:0000256" key="1">
    <source>
        <dbReference type="ARBA" id="ARBA00004651"/>
    </source>
</evidence>
<dbReference type="AlphaFoldDB" id="A0A918CKT3"/>
<keyword evidence="3" id="KW-1003">Cell membrane</keyword>
<evidence type="ECO:0000256" key="2">
    <source>
        <dbReference type="ARBA" id="ARBA00022448"/>
    </source>
</evidence>
<dbReference type="InterPro" id="IPR050901">
    <property type="entry name" value="BP-dep_ABC_trans_perm"/>
</dbReference>
<dbReference type="Proteomes" id="UP000610303">
    <property type="component" value="Unassembled WGS sequence"/>
</dbReference>
<dbReference type="Gene3D" id="1.10.3720.10">
    <property type="entry name" value="MetI-like"/>
    <property type="match status" value="1"/>
</dbReference>
<dbReference type="RefSeq" id="WP_189085549.1">
    <property type="nucleotide sequence ID" value="NZ_BMRJ01000002.1"/>
</dbReference>
<reference evidence="9" key="2">
    <citation type="submission" date="2020-09" db="EMBL/GenBank/DDBJ databases">
        <authorList>
            <person name="Sun Q."/>
            <person name="Ohkuma M."/>
        </authorList>
    </citation>
    <scope>NUCLEOTIDE SEQUENCE</scope>
    <source>
        <strain evidence="9">JCM 3346</strain>
    </source>
</reference>
<proteinExistence type="inferred from homology"/>
<dbReference type="PANTHER" id="PTHR32243:SF52">
    <property type="entry name" value="ABC TRANSPORTER PERMEASE PROTEIN"/>
    <property type="match status" value="1"/>
</dbReference>
<evidence type="ECO:0000259" key="8">
    <source>
        <dbReference type="PROSITE" id="PS50928"/>
    </source>
</evidence>
<name>A0A918CKT3_AGRME</name>
<feature type="transmembrane region" description="Helical" evidence="7">
    <location>
        <begin position="133"/>
        <end position="157"/>
    </location>
</feature>
<keyword evidence="6 7" id="KW-0472">Membrane</keyword>
<feature type="transmembrane region" description="Helical" evidence="7">
    <location>
        <begin position="234"/>
        <end position="255"/>
    </location>
</feature>
<accession>A0A918CKT3</accession>
<dbReference type="Pfam" id="PF00528">
    <property type="entry name" value="BPD_transp_1"/>
    <property type="match status" value="1"/>
</dbReference>
<dbReference type="InterPro" id="IPR035906">
    <property type="entry name" value="MetI-like_sf"/>
</dbReference>
<feature type="transmembrane region" description="Helical" evidence="7">
    <location>
        <begin position="177"/>
        <end position="201"/>
    </location>
</feature>
<evidence type="ECO:0000256" key="6">
    <source>
        <dbReference type="ARBA" id="ARBA00023136"/>
    </source>
</evidence>
<feature type="transmembrane region" description="Helical" evidence="7">
    <location>
        <begin position="64"/>
        <end position="91"/>
    </location>
</feature>
<comment type="subcellular location">
    <subcellularLocation>
        <location evidence="1 7">Cell membrane</location>
        <topology evidence="1 7">Multi-pass membrane protein</topology>
    </subcellularLocation>
</comment>
<feature type="transmembrane region" description="Helical" evidence="7">
    <location>
        <begin position="103"/>
        <end position="127"/>
    </location>
</feature>
<evidence type="ECO:0000313" key="10">
    <source>
        <dbReference type="Proteomes" id="UP000610303"/>
    </source>
</evidence>
<feature type="transmembrane region" description="Helical" evidence="7">
    <location>
        <begin position="207"/>
        <end position="227"/>
    </location>
</feature>
<gene>
    <name evidence="9" type="ORF">GCM10010196_23630</name>
</gene>
<dbReference type="PROSITE" id="PS50928">
    <property type="entry name" value="ABC_TM1"/>
    <property type="match status" value="1"/>
</dbReference>
<evidence type="ECO:0000256" key="4">
    <source>
        <dbReference type="ARBA" id="ARBA00022692"/>
    </source>
</evidence>
<feature type="domain" description="ABC transmembrane type-1" evidence="8">
    <location>
        <begin position="65"/>
        <end position="255"/>
    </location>
</feature>
<dbReference type="PANTHER" id="PTHR32243">
    <property type="entry name" value="MALTOSE TRANSPORT SYSTEM PERMEASE-RELATED"/>
    <property type="match status" value="1"/>
</dbReference>
<protein>
    <submittedName>
        <fullName evidence="9">Mannitol ABC transporter permease</fullName>
    </submittedName>
</protein>
<keyword evidence="5 7" id="KW-1133">Transmembrane helix</keyword>
<keyword evidence="2 7" id="KW-0813">Transport</keyword>
<organism evidence="9 10">
    <name type="scientific">Agromyces mediolanus</name>
    <name type="common">Corynebacterium mediolanum</name>
    <dbReference type="NCBI Taxonomy" id="41986"/>
    <lineage>
        <taxon>Bacteria</taxon>
        <taxon>Bacillati</taxon>
        <taxon>Actinomycetota</taxon>
        <taxon>Actinomycetes</taxon>
        <taxon>Micrococcales</taxon>
        <taxon>Microbacteriaceae</taxon>
        <taxon>Agromyces</taxon>
    </lineage>
</organism>
<keyword evidence="10" id="KW-1185">Reference proteome</keyword>
<dbReference type="SUPFAM" id="SSF161098">
    <property type="entry name" value="MetI-like"/>
    <property type="match status" value="1"/>
</dbReference>